<organism evidence="2 3">
    <name type="scientific">Etheostoma spectabile</name>
    <name type="common">orangethroat darter</name>
    <dbReference type="NCBI Taxonomy" id="54343"/>
    <lineage>
        <taxon>Eukaryota</taxon>
        <taxon>Metazoa</taxon>
        <taxon>Chordata</taxon>
        <taxon>Craniata</taxon>
        <taxon>Vertebrata</taxon>
        <taxon>Euteleostomi</taxon>
        <taxon>Actinopterygii</taxon>
        <taxon>Neopterygii</taxon>
        <taxon>Teleostei</taxon>
        <taxon>Neoteleostei</taxon>
        <taxon>Acanthomorphata</taxon>
        <taxon>Eupercaria</taxon>
        <taxon>Perciformes</taxon>
        <taxon>Percoidei</taxon>
        <taxon>Percidae</taxon>
        <taxon>Etheostomatinae</taxon>
        <taxon>Etheostoma</taxon>
    </lineage>
</organism>
<protein>
    <submittedName>
        <fullName evidence="2">Uncharacterized protein</fullName>
    </submittedName>
</protein>
<sequence>MEREGGGRRRHGHPSKATPHPPPPQTLPESGWAVCQVVGSRLSSSSMPGSCMTARRHMRELKLHKARLPFKSIPRHDGDEDEKGAVALKGNLRGTPWGVWVGVKQIAAGQRNPQNRLDDVANGAVVGQANLLSCVHEVAATGKTKDRQTLEGLLSVSASHLAHGLIFRARPRLTQKPAPPVANQKLTGFYKDTETLSVASMGRSRLGLPMYMSWVWGYCDNSSSSPSVKIPIVLRFTLSMATMLLPRSIPDIEQKRRQTVRPTHNPFTCPIPQLSPVTLPDLLPGFTMCKLVNSDDERALSFETASGLFTLHLGLITEAAARAARALTEGEGGREDGGEGWNLTADYKLDPDSAPTFPWREGRQGAGKAFLSPSERRFVSAGRGTALESEQVQSGLMELLGGLHSDEDVIRADVLSWRRVSGGWFLHLPPSPGQFGEVRRESFLTLGVLLLFLRDILEKRARPGILSVRHLIHLYPRGSTSSDWITGHTRSESQGTERPPQNSVSVSLLMQHKKRKNMATSMMANWMRLLLFACWGHANFLFLWESG</sequence>
<evidence type="ECO:0000313" key="2">
    <source>
        <dbReference type="EMBL" id="KAA8585312.1"/>
    </source>
</evidence>
<dbReference type="AlphaFoldDB" id="A0A5J5CSJ9"/>
<gene>
    <name evidence="2" type="ORF">FQN60_004006</name>
</gene>
<reference evidence="2 3" key="1">
    <citation type="submission" date="2019-08" db="EMBL/GenBank/DDBJ databases">
        <title>A chromosome-level genome assembly, high-density linkage maps, and genome scans reveal the genomic architecture of hybrid incompatibilities underlying speciation via character displacement in darters (Percidae: Etheostominae).</title>
        <authorList>
            <person name="Moran R.L."/>
            <person name="Catchen J.M."/>
            <person name="Fuller R.C."/>
        </authorList>
    </citation>
    <scope>NUCLEOTIDE SEQUENCE [LARGE SCALE GENOMIC DNA]</scope>
    <source>
        <strain evidence="2">EspeVRDwgs_2016</strain>
        <tissue evidence="2">Muscle</tissue>
    </source>
</reference>
<proteinExistence type="predicted"/>
<name>A0A5J5CSJ9_9PERO</name>
<feature type="region of interest" description="Disordered" evidence="1">
    <location>
        <begin position="1"/>
        <end position="30"/>
    </location>
</feature>
<keyword evidence="3" id="KW-1185">Reference proteome</keyword>
<feature type="compositionally biased region" description="Polar residues" evidence="1">
    <location>
        <begin position="492"/>
        <end position="504"/>
    </location>
</feature>
<evidence type="ECO:0000256" key="1">
    <source>
        <dbReference type="SAM" id="MobiDB-lite"/>
    </source>
</evidence>
<comment type="caution">
    <text evidence="2">The sequence shown here is derived from an EMBL/GenBank/DDBJ whole genome shotgun (WGS) entry which is preliminary data.</text>
</comment>
<evidence type="ECO:0000313" key="3">
    <source>
        <dbReference type="Proteomes" id="UP000327493"/>
    </source>
</evidence>
<dbReference type="Proteomes" id="UP000327493">
    <property type="component" value="Chromosome 15"/>
</dbReference>
<accession>A0A5J5CSJ9</accession>
<feature type="region of interest" description="Disordered" evidence="1">
    <location>
        <begin position="482"/>
        <end position="504"/>
    </location>
</feature>
<dbReference type="EMBL" id="VOFY01000015">
    <property type="protein sequence ID" value="KAA8585312.1"/>
    <property type="molecule type" value="Genomic_DNA"/>
</dbReference>